<dbReference type="InterPro" id="IPR036661">
    <property type="entry name" value="Luciferase-like_sf"/>
</dbReference>
<dbReference type="Gene3D" id="3.20.20.30">
    <property type="entry name" value="Luciferase-like domain"/>
    <property type="match status" value="1"/>
</dbReference>
<accession>A0ABY7M4T2</accession>
<evidence type="ECO:0000313" key="3">
    <source>
        <dbReference type="EMBL" id="WBL35572.1"/>
    </source>
</evidence>
<dbReference type="PANTHER" id="PTHR30137:SF6">
    <property type="entry name" value="LUCIFERASE-LIKE MONOOXYGENASE"/>
    <property type="match status" value="1"/>
</dbReference>
<dbReference type="Proteomes" id="UP001212803">
    <property type="component" value="Chromosome"/>
</dbReference>
<dbReference type="CDD" id="cd00347">
    <property type="entry name" value="Flavin_utilizing_monoxygenases"/>
    <property type="match status" value="1"/>
</dbReference>
<dbReference type="InterPro" id="IPR050766">
    <property type="entry name" value="Bact_Lucif_Oxidored"/>
</dbReference>
<comment type="similarity">
    <text evidence="1">To bacterial alkanal monooxygenase alpha and beta chains.</text>
</comment>
<protein>
    <submittedName>
        <fullName evidence="3">LLM class flavin-dependent oxidoreductase</fullName>
    </submittedName>
</protein>
<evidence type="ECO:0000259" key="2">
    <source>
        <dbReference type="Pfam" id="PF00296"/>
    </source>
</evidence>
<dbReference type="InterPro" id="IPR011251">
    <property type="entry name" value="Luciferase-like_dom"/>
</dbReference>
<reference evidence="3 4" key="1">
    <citation type="journal article" date="2023" name="ISME J.">
        <title>Thermophilic Dehalococcoidia with unusual traits shed light on an unexpected past.</title>
        <authorList>
            <person name="Palmer M."/>
            <person name="Covington J.K."/>
            <person name="Zhou E.M."/>
            <person name="Thomas S.C."/>
            <person name="Habib N."/>
            <person name="Seymour C.O."/>
            <person name="Lai D."/>
            <person name="Johnston J."/>
            <person name="Hashimi A."/>
            <person name="Jiao J.Y."/>
            <person name="Muok A.R."/>
            <person name="Liu L."/>
            <person name="Xian W.D."/>
            <person name="Zhi X.Y."/>
            <person name="Li M.M."/>
            <person name="Silva L.P."/>
            <person name="Bowen B.P."/>
            <person name="Louie K."/>
            <person name="Briegel A."/>
            <person name="Pett-Ridge J."/>
            <person name="Weber P.K."/>
            <person name="Tocheva E.I."/>
            <person name="Woyke T."/>
            <person name="Northen T.R."/>
            <person name="Mayali X."/>
            <person name="Li W.J."/>
            <person name="Hedlund B.P."/>
        </authorList>
    </citation>
    <scope>NUCLEOTIDE SEQUENCE [LARGE SCALE GENOMIC DNA]</scope>
    <source>
        <strain evidence="3 4">YIM 72310</strain>
    </source>
</reference>
<dbReference type="NCBIfam" id="TIGR03558">
    <property type="entry name" value="oxido_grp_1"/>
    <property type="match status" value="1"/>
</dbReference>
<sequence length="341" mass="36577">MADLALSVLDQSPVRRGGSPAEAIRETLELARLCDRLGYRRYWLAEHHSAGSLASAAPEVLIARVASLTSGIRVGSGGVMLPHYAPLKVAEQFRMLEALFPGRVDLGIGRAPGSDTRTARALGGGAITGLEAYPQQLADLEGFLAGELPAGHPYRGVTAQPAGPAMPELWLLGSSGVSAALAAERGWAFCFAHFITEEGAAETLRRYSAGFRPSRWLERPRPALAVAVTCAETDEEAEHLSWSRWGARIISRARPGEPPGIPSPRDAMAFDYTEAELDYLAYLRQSSIYGSPGAVGSRLRQLAAESGAEELVIVTITYDAAARKRSYELLAREFGLAPRHG</sequence>
<dbReference type="PANTHER" id="PTHR30137">
    <property type="entry name" value="LUCIFERASE-LIKE MONOOXYGENASE"/>
    <property type="match status" value="1"/>
</dbReference>
<feature type="domain" description="Luciferase-like" evidence="2">
    <location>
        <begin position="15"/>
        <end position="309"/>
    </location>
</feature>
<dbReference type="Pfam" id="PF00296">
    <property type="entry name" value="Bac_luciferase"/>
    <property type="match status" value="1"/>
</dbReference>
<dbReference type="InterPro" id="IPR019949">
    <property type="entry name" value="CmoO-like"/>
</dbReference>
<evidence type="ECO:0000313" key="4">
    <source>
        <dbReference type="Proteomes" id="UP001212803"/>
    </source>
</evidence>
<keyword evidence="4" id="KW-1185">Reference proteome</keyword>
<proteinExistence type="predicted"/>
<organism evidence="3 4">
    <name type="scientific">Tepidiforma flava</name>
    <dbReference type="NCBI Taxonomy" id="3004094"/>
    <lineage>
        <taxon>Bacteria</taxon>
        <taxon>Bacillati</taxon>
        <taxon>Chloroflexota</taxon>
        <taxon>Tepidiformia</taxon>
        <taxon>Tepidiformales</taxon>
        <taxon>Tepidiformaceae</taxon>
        <taxon>Tepidiforma</taxon>
    </lineage>
</organism>
<dbReference type="SUPFAM" id="SSF51679">
    <property type="entry name" value="Bacterial luciferase-like"/>
    <property type="match status" value="1"/>
</dbReference>
<name>A0ABY7M4T2_9CHLR</name>
<gene>
    <name evidence="3" type="ORF">O0235_12425</name>
</gene>
<dbReference type="RefSeq" id="WP_270056098.1">
    <property type="nucleotide sequence ID" value="NZ_CP115149.1"/>
</dbReference>
<dbReference type="EMBL" id="CP115149">
    <property type="protein sequence ID" value="WBL35572.1"/>
    <property type="molecule type" value="Genomic_DNA"/>
</dbReference>
<evidence type="ECO:0000256" key="1">
    <source>
        <dbReference type="ARBA" id="ARBA00007789"/>
    </source>
</evidence>